<dbReference type="OrthoDB" id="5000048at2759"/>
<feature type="compositionally biased region" description="Basic and acidic residues" evidence="1">
    <location>
        <begin position="13"/>
        <end position="24"/>
    </location>
</feature>
<evidence type="ECO:0000256" key="1">
    <source>
        <dbReference type="SAM" id="MobiDB-lite"/>
    </source>
</evidence>
<organism evidence="2 3">
    <name type="scientific">Neonectria ditissima</name>
    <dbReference type="NCBI Taxonomy" id="78410"/>
    <lineage>
        <taxon>Eukaryota</taxon>
        <taxon>Fungi</taxon>
        <taxon>Dikarya</taxon>
        <taxon>Ascomycota</taxon>
        <taxon>Pezizomycotina</taxon>
        <taxon>Sordariomycetes</taxon>
        <taxon>Hypocreomycetidae</taxon>
        <taxon>Hypocreales</taxon>
        <taxon>Nectriaceae</taxon>
        <taxon>Neonectria</taxon>
    </lineage>
</organism>
<name>A0A0P7BFD6_9HYPO</name>
<proteinExistence type="predicted"/>
<dbReference type="AlphaFoldDB" id="A0A0P7BFD6"/>
<gene>
    <name evidence="2" type="ORF">AK830_g7893</name>
</gene>
<sequence length="167" mass="17992">MGQGFDIGIQGDEAGKPVDAHCEASDENADSATAAAGPIHEISSSGMFALDGRPDMADVEKLRYVYDALCHDDARDEMRAGTWVGSAEVRHGDTREPYILCQSLPFFAKTSPTLFPVGRGGPRQAEEVSEARTRSLVSSRNITLETWLKWCSSATAAGSRHITSSPF</sequence>
<dbReference type="Proteomes" id="UP000050424">
    <property type="component" value="Unassembled WGS sequence"/>
</dbReference>
<dbReference type="EMBL" id="LKCW01000127">
    <property type="protein sequence ID" value="KPM38705.1"/>
    <property type="molecule type" value="Genomic_DNA"/>
</dbReference>
<comment type="caution">
    <text evidence="2">The sequence shown here is derived from an EMBL/GenBank/DDBJ whole genome shotgun (WGS) entry which is preliminary data.</text>
</comment>
<dbReference type="STRING" id="78410.A0A0P7BFD6"/>
<keyword evidence="3" id="KW-1185">Reference proteome</keyword>
<protein>
    <submittedName>
        <fullName evidence="2">Uncharacterized protein</fullName>
    </submittedName>
</protein>
<evidence type="ECO:0000313" key="3">
    <source>
        <dbReference type="Proteomes" id="UP000050424"/>
    </source>
</evidence>
<reference evidence="2 3" key="1">
    <citation type="submission" date="2015-09" db="EMBL/GenBank/DDBJ databases">
        <title>Draft genome of a European isolate of the apple canker pathogen Neonectria ditissima.</title>
        <authorList>
            <person name="Gomez-Cortecero A."/>
            <person name="Harrison R.J."/>
            <person name="Armitage A.D."/>
        </authorList>
    </citation>
    <scope>NUCLEOTIDE SEQUENCE [LARGE SCALE GENOMIC DNA]</scope>
    <source>
        <strain evidence="2 3">R09/05</strain>
    </source>
</reference>
<accession>A0A0P7BFD6</accession>
<feature type="region of interest" description="Disordered" evidence="1">
    <location>
        <begin position="1"/>
        <end position="34"/>
    </location>
</feature>
<evidence type="ECO:0000313" key="2">
    <source>
        <dbReference type="EMBL" id="KPM38705.1"/>
    </source>
</evidence>